<evidence type="ECO:0000256" key="2">
    <source>
        <dbReference type="ARBA" id="ARBA00005635"/>
    </source>
</evidence>
<dbReference type="PANTHER" id="PTHR13114">
    <property type="entry name" value="MEDIATOR OF RNA POLYMERASE II TRANSCRIPTION SUBUNIT 17"/>
    <property type="match status" value="1"/>
</dbReference>
<dbReference type="EMBL" id="FN653025">
    <property type="protein sequence ID" value="CBY18280.1"/>
    <property type="molecule type" value="Genomic_DNA"/>
</dbReference>
<evidence type="ECO:0000313" key="8">
    <source>
        <dbReference type="Proteomes" id="UP000001307"/>
    </source>
</evidence>
<dbReference type="InterPro" id="IPR019313">
    <property type="entry name" value="Mediator_Med17"/>
</dbReference>
<evidence type="ECO:0000256" key="6">
    <source>
        <dbReference type="ARBA" id="ARBA00030134"/>
    </source>
</evidence>
<dbReference type="AlphaFoldDB" id="E4X4R2"/>
<dbReference type="GO" id="GO:0006357">
    <property type="term" value="P:regulation of transcription by RNA polymerase II"/>
    <property type="evidence" value="ECO:0007669"/>
    <property type="project" value="InterPro"/>
</dbReference>
<accession>E4X4R2</accession>
<keyword evidence="4" id="KW-0804">Transcription</keyword>
<evidence type="ECO:0000256" key="4">
    <source>
        <dbReference type="ARBA" id="ARBA00023163"/>
    </source>
</evidence>
<evidence type="ECO:0000256" key="5">
    <source>
        <dbReference type="ARBA" id="ARBA00023242"/>
    </source>
</evidence>
<dbReference type="GO" id="GO:0070847">
    <property type="term" value="C:core mediator complex"/>
    <property type="evidence" value="ECO:0007669"/>
    <property type="project" value="TreeGrafter"/>
</dbReference>
<dbReference type="InParanoid" id="E4X4R2"/>
<reference evidence="7" key="1">
    <citation type="journal article" date="2010" name="Science">
        <title>Plasticity of animal genome architecture unmasked by rapid evolution of a pelagic tunicate.</title>
        <authorList>
            <person name="Denoeud F."/>
            <person name="Henriet S."/>
            <person name="Mungpakdee S."/>
            <person name="Aury J.M."/>
            <person name="Da Silva C."/>
            <person name="Brinkmann H."/>
            <person name="Mikhaleva J."/>
            <person name="Olsen L.C."/>
            <person name="Jubin C."/>
            <person name="Canestro C."/>
            <person name="Bouquet J.M."/>
            <person name="Danks G."/>
            <person name="Poulain J."/>
            <person name="Campsteijn C."/>
            <person name="Adamski M."/>
            <person name="Cross I."/>
            <person name="Yadetie F."/>
            <person name="Muffato M."/>
            <person name="Louis A."/>
            <person name="Butcher S."/>
            <person name="Tsagkogeorga G."/>
            <person name="Konrad A."/>
            <person name="Singh S."/>
            <person name="Jensen M.F."/>
            <person name="Cong E.H."/>
            <person name="Eikeseth-Otteraa H."/>
            <person name="Noel B."/>
            <person name="Anthouard V."/>
            <person name="Porcel B.M."/>
            <person name="Kachouri-Lafond R."/>
            <person name="Nishino A."/>
            <person name="Ugolini M."/>
            <person name="Chourrout P."/>
            <person name="Nishida H."/>
            <person name="Aasland R."/>
            <person name="Huzurbazar S."/>
            <person name="Westhof E."/>
            <person name="Delsuc F."/>
            <person name="Lehrach H."/>
            <person name="Reinhardt R."/>
            <person name="Weissenbach J."/>
            <person name="Roy S.W."/>
            <person name="Artiguenave F."/>
            <person name="Postlethwait J.H."/>
            <person name="Manak J.R."/>
            <person name="Thompson E.M."/>
            <person name="Jaillon O."/>
            <person name="Du Pasquier L."/>
            <person name="Boudinot P."/>
            <person name="Liberles D.A."/>
            <person name="Volff J.N."/>
            <person name="Philippe H."/>
            <person name="Lenhard B."/>
            <person name="Roest Crollius H."/>
            <person name="Wincker P."/>
            <person name="Chourrout D."/>
        </authorList>
    </citation>
    <scope>NUCLEOTIDE SEQUENCE [LARGE SCALE GENOMIC DNA]</scope>
</reference>
<dbReference type="Proteomes" id="UP000001307">
    <property type="component" value="Unassembled WGS sequence"/>
</dbReference>
<keyword evidence="5" id="KW-0539">Nucleus</keyword>
<dbReference type="GO" id="GO:0003712">
    <property type="term" value="F:transcription coregulator activity"/>
    <property type="evidence" value="ECO:0007669"/>
    <property type="project" value="InterPro"/>
</dbReference>
<comment type="subcellular location">
    <subcellularLocation>
        <location evidence="1">Nucleus</location>
    </subcellularLocation>
</comment>
<evidence type="ECO:0000313" key="7">
    <source>
        <dbReference type="EMBL" id="CBY18280.1"/>
    </source>
</evidence>
<gene>
    <name evidence="7" type="ORF">GSOID_T00002134001</name>
</gene>
<dbReference type="GO" id="GO:0016592">
    <property type="term" value="C:mediator complex"/>
    <property type="evidence" value="ECO:0007669"/>
    <property type="project" value="InterPro"/>
</dbReference>
<sequence>MNNDVQLAIEGQKECFIQEIALNGQETWIQPMSMSEQFTRATQRIDLFKELDGNETEVKKEAEASQSKAEPKENPWEEVRKNIIDALTEVRVLHDVLAVLNHNTNAAPPANPQQPGQPPQKILQLASISGPESSSSEQLRAASVAAKKKSFLLASKVIKEGAERLERSDKQPDFHQELQVLRQHYRLRRKGEKILGDLSFRTAGSSYPALGEFEVMRDADCSRENCPLKIRLPHELQNMAWLSIKLVRCDKNDSLKIDPTEQGSEEQTVSTYHHVISNKYKQKGYLEELRQAQHSLFTRELFSQLCREVSCYRPIVPLYMIGDHISTQIFPDTKLVIELCRKPFKAGDHMPFDRSAERRWFCLEQHLTKLLREHHVASKSCPAPHPTIATMGMTKKQRIAATKPYNLPRIERMKKTVPMIHKIIEAAKHAELLRRVEKELDSIAKEIAEPNIHIHWPIIQNPVHTSIKVHFSVAGYEMCTKQFGMHSMLLNVGIDGCTAIQRDGNIVELGTDTAELRRLIEGELLSLQVACLAGLVRIIDWTVLSSSKGCLLLAPPASSQSITGRVSVRTENRKIRVYIEEKTPSATLVSDLLTDPKWQVLTHTEWREVDWEKLAGANFVGKMDLMLSCLCKTVTDKVHKNP</sequence>
<evidence type="ECO:0000256" key="1">
    <source>
        <dbReference type="ARBA" id="ARBA00004123"/>
    </source>
</evidence>
<comment type="similarity">
    <text evidence="2">Belongs to the Mediator complex subunit 17 family.</text>
</comment>
<dbReference type="OrthoDB" id="10058398at2759"/>
<evidence type="ECO:0000256" key="3">
    <source>
        <dbReference type="ARBA" id="ARBA00023015"/>
    </source>
</evidence>
<dbReference type="FunCoup" id="E4X4R2">
    <property type="interactions" value="150"/>
</dbReference>
<protein>
    <recommendedName>
        <fullName evidence="6">Cofactor required for Sp1 transcriptional activation subunit 6</fullName>
    </recommendedName>
</protein>
<proteinExistence type="inferred from homology"/>
<keyword evidence="3" id="KW-0805">Transcription regulation</keyword>
<organism evidence="7">
    <name type="scientific">Oikopleura dioica</name>
    <name type="common">Tunicate</name>
    <dbReference type="NCBI Taxonomy" id="34765"/>
    <lineage>
        <taxon>Eukaryota</taxon>
        <taxon>Metazoa</taxon>
        <taxon>Chordata</taxon>
        <taxon>Tunicata</taxon>
        <taxon>Appendicularia</taxon>
        <taxon>Copelata</taxon>
        <taxon>Oikopleuridae</taxon>
        <taxon>Oikopleura</taxon>
    </lineage>
</organism>
<name>E4X4R2_OIKDI</name>
<keyword evidence="8" id="KW-1185">Reference proteome</keyword>
<dbReference type="PANTHER" id="PTHR13114:SF7">
    <property type="entry name" value="MEDIATOR OF RNA POLYMERASE II TRANSCRIPTION SUBUNIT 17"/>
    <property type="match status" value="1"/>
</dbReference>